<dbReference type="InterPro" id="IPR032675">
    <property type="entry name" value="LRR_dom_sf"/>
</dbReference>
<dbReference type="Proteomes" id="UP000265520">
    <property type="component" value="Unassembled WGS sequence"/>
</dbReference>
<dbReference type="SUPFAM" id="SSF52058">
    <property type="entry name" value="L domain-like"/>
    <property type="match status" value="1"/>
</dbReference>
<dbReference type="GO" id="GO:0006952">
    <property type="term" value="P:defense response"/>
    <property type="evidence" value="ECO:0007669"/>
    <property type="project" value="UniProtKB-KW"/>
</dbReference>
<feature type="non-terminal residue" evidence="2">
    <location>
        <position position="1"/>
    </location>
</feature>
<reference evidence="2 3" key="1">
    <citation type="journal article" date="2018" name="Front. Plant Sci.">
        <title>Red Clover (Trifolium pratense) and Zigzag Clover (T. medium) - A Picture of Genomic Similarities and Differences.</title>
        <authorList>
            <person name="Dluhosova J."/>
            <person name="Istvanek J."/>
            <person name="Nedelnik J."/>
            <person name="Repkova J."/>
        </authorList>
    </citation>
    <scope>NUCLEOTIDE SEQUENCE [LARGE SCALE GENOMIC DNA]</scope>
    <source>
        <strain evidence="3">cv. 10/8</strain>
        <tissue evidence="2">Leaf</tissue>
    </source>
</reference>
<organism evidence="2 3">
    <name type="scientific">Trifolium medium</name>
    <dbReference type="NCBI Taxonomy" id="97028"/>
    <lineage>
        <taxon>Eukaryota</taxon>
        <taxon>Viridiplantae</taxon>
        <taxon>Streptophyta</taxon>
        <taxon>Embryophyta</taxon>
        <taxon>Tracheophyta</taxon>
        <taxon>Spermatophyta</taxon>
        <taxon>Magnoliopsida</taxon>
        <taxon>eudicotyledons</taxon>
        <taxon>Gunneridae</taxon>
        <taxon>Pentapetalae</taxon>
        <taxon>rosids</taxon>
        <taxon>fabids</taxon>
        <taxon>Fabales</taxon>
        <taxon>Fabaceae</taxon>
        <taxon>Papilionoideae</taxon>
        <taxon>50 kb inversion clade</taxon>
        <taxon>NPAAA clade</taxon>
        <taxon>Hologalegina</taxon>
        <taxon>IRL clade</taxon>
        <taxon>Trifolieae</taxon>
        <taxon>Trifolium</taxon>
    </lineage>
</organism>
<protein>
    <submittedName>
        <fullName evidence="2">Disease resistance protein</fullName>
    </submittedName>
</protein>
<evidence type="ECO:0000313" key="2">
    <source>
        <dbReference type="EMBL" id="MCI15954.1"/>
    </source>
</evidence>
<proteinExistence type="predicted"/>
<comment type="caution">
    <text evidence="2">The sequence shown here is derived from an EMBL/GenBank/DDBJ whole genome shotgun (WGS) entry which is preliminary data.</text>
</comment>
<dbReference type="AlphaFoldDB" id="A0A392PVV7"/>
<dbReference type="Gene3D" id="3.80.10.10">
    <property type="entry name" value="Ribonuclease Inhibitor"/>
    <property type="match status" value="1"/>
</dbReference>
<name>A0A392PVV7_9FABA</name>
<evidence type="ECO:0000313" key="3">
    <source>
        <dbReference type="Proteomes" id="UP000265520"/>
    </source>
</evidence>
<keyword evidence="1" id="KW-0611">Plant defense</keyword>
<dbReference type="PANTHER" id="PTHR36766">
    <property type="entry name" value="PLANT BROAD-SPECTRUM MILDEW RESISTANCE PROTEIN RPW8"/>
    <property type="match status" value="1"/>
</dbReference>
<keyword evidence="3" id="KW-1185">Reference proteome</keyword>
<evidence type="ECO:0000256" key="1">
    <source>
        <dbReference type="ARBA" id="ARBA00022821"/>
    </source>
</evidence>
<sequence length="115" mass="13296">DFPRLLTLPKWIEGTTETLQTMIIYNLPNLDTLPECLTSMTYLRKLHIFGCPQLLSLPSDIHHLTTLEYLVINECPELCRKCKPQSGEYWPMISHIKSVFIGESGGQEEEQRHQP</sequence>
<dbReference type="EMBL" id="LXQA010098770">
    <property type="protein sequence ID" value="MCI15954.1"/>
    <property type="molecule type" value="Genomic_DNA"/>
</dbReference>
<dbReference type="PANTHER" id="PTHR36766:SF61">
    <property type="entry name" value="NB-ARC DOMAIN DISEASE RESISTANCE PROTEIN"/>
    <property type="match status" value="1"/>
</dbReference>
<accession>A0A392PVV7</accession>